<feature type="transmembrane region" description="Helical" evidence="8">
    <location>
        <begin position="174"/>
        <end position="199"/>
    </location>
</feature>
<feature type="transmembrane region" description="Helical" evidence="8">
    <location>
        <begin position="288"/>
        <end position="307"/>
    </location>
</feature>
<comment type="similarity">
    <text evidence="2">Belongs to the ABC-2 integral membrane protein family.</text>
</comment>
<keyword evidence="3" id="KW-0813">Transport</keyword>
<evidence type="ECO:0000313" key="10">
    <source>
        <dbReference type="EMBL" id="ORC34061.1"/>
    </source>
</evidence>
<dbReference type="GO" id="GO:0005886">
    <property type="term" value="C:plasma membrane"/>
    <property type="evidence" value="ECO:0007669"/>
    <property type="project" value="UniProtKB-SubCell"/>
</dbReference>
<dbReference type="InterPro" id="IPR047817">
    <property type="entry name" value="ABC2_TM_bact-type"/>
</dbReference>
<dbReference type="RefSeq" id="WP_083051835.1">
    <property type="nucleotide sequence ID" value="NZ_MWQY01000016.1"/>
</dbReference>
<dbReference type="Proteomes" id="UP000192343">
    <property type="component" value="Unassembled WGS sequence"/>
</dbReference>
<evidence type="ECO:0000259" key="9">
    <source>
        <dbReference type="PROSITE" id="PS51012"/>
    </source>
</evidence>
<name>A0A1Y1RVL1_9SPIO</name>
<dbReference type="PROSITE" id="PS51012">
    <property type="entry name" value="ABC_TM2"/>
    <property type="match status" value="1"/>
</dbReference>
<dbReference type="Pfam" id="PF12698">
    <property type="entry name" value="ABC2_membrane_3"/>
    <property type="match status" value="1"/>
</dbReference>
<dbReference type="STRING" id="1963862.B4O97_14345"/>
<comment type="subcellular location">
    <subcellularLocation>
        <location evidence="1">Cell membrane</location>
        <topology evidence="1">Multi-pass membrane protein</topology>
    </subcellularLocation>
</comment>
<dbReference type="AlphaFoldDB" id="A0A1Y1RVL1"/>
<keyword evidence="11" id="KW-1185">Reference proteome</keyword>
<reference evidence="10 11" key="1">
    <citation type="submission" date="2017-03" db="EMBL/GenBank/DDBJ databases">
        <title>Draft Genome sequence of Marispirochaeta sp. strain JC444.</title>
        <authorList>
            <person name="Shivani Y."/>
            <person name="Subhash Y."/>
            <person name="Sasikala C."/>
            <person name="Ramana C."/>
        </authorList>
    </citation>
    <scope>NUCLEOTIDE SEQUENCE [LARGE SCALE GENOMIC DNA]</scope>
    <source>
        <strain evidence="10 11">JC444</strain>
    </source>
</reference>
<keyword evidence="5 8" id="KW-0812">Transmembrane</keyword>
<dbReference type="GO" id="GO:0140359">
    <property type="term" value="F:ABC-type transporter activity"/>
    <property type="evidence" value="ECO:0007669"/>
    <property type="project" value="InterPro"/>
</dbReference>
<proteinExistence type="inferred from homology"/>
<protein>
    <recommendedName>
        <fullName evidence="9">ABC transmembrane type-2 domain-containing protein</fullName>
    </recommendedName>
</protein>
<dbReference type="PANTHER" id="PTHR30294:SF29">
    <property type="entry name" value="MULTIDRUG ABC TRANSPORTER PERMEASE YBHS-RELATED"/>
    <property type="match status" value="1"/>
</dbReference>
<feature type="transmembrane region" description="Helical" evidence="8">
    <location>
        <begin position="255"/>
        <end position="276"/>
    </location>
</feature>
<comment type="caution">
    <text evidence="10">The sequence shown here is derived from an EMBL/GenBank/DDBJ whole genome shotgun (WGS) entry which is preliminary data.</text>
</comment>
<evidence type="ECO:0000313" key="11">
    <source>
        <dbReference type="Proteomes" id="UP000192343"/>
    </source>
</evidence>
<organism evidence="10 11">
    <name type="scientific">Marispirochaeta aestuarii</name>
    <dbReference type="NCBI Taxonomy" id="1963862"/>
    <lineage>
        <taxon>Bacteria</taxon>
        <taxon>Pseudomonadati</taxon>
        <taxon>Spirochaetota</taxon>
        <taxon>Spirochaetia</taxon>
        <taxon>Spirochaetales</taxon>
        <taxon>Spirochaetaceae</taxon>
        <taxon>Marispirochaeta</taxon>
    </lineage>
</organism>
<evidence type="ECO:0000256" key="5">
    <source>
        <dbReference type="ARBA" id="ARBA00022692"/>
    </source>
</evidence>
<feature type="transmembrane region" description="Helical" evidence="8">
    <location>
        <begin position="20"/>
        <end position="40"/>
    </location>
</feature>
<dbReference type="Gene3D" id="3.40.1710.10">
    <property type="entry name" value="abc type-2 transporter like domain"/>
    <property type="match status" value="1"/>
</dbReference>
<evidence type="ECO:0000256" key="4">
    <source>
        <dbReference type="ARBA" id="ARBA00022475"/>
    </source>
</evidence>
<feature type="transmembrane region" description="Helical" evidence="8">
    <location>
        <begin position="347"/>
        <end position="365"/>
    </location>
</feature>
<evidence type="ECO:0000256" key="3">
    <source>
        <dbReference type="ARBA" id="ARBA00022448"/>
    </source>
</evidence>
<keyword evidence="6 8" id="KW-1133">Transmembrane helix</keyword>
<evidence type="ECO:0000256" key="8">
    <source>
        <dbReference type="SAM" id="Phobius"/>
    </source>
</evidence>
<dbReference type="PANTHER" id="PTHR30294">
    <property type="entry name" value="MEMBRANE COMPONENT OF ABC TRANSPORTER YHHJ-RELATED"/>
    <property type="match status" value="1"/>
</dbReference>
<keyword evidence="7 8" id="KW-0472">Membrane</keyword>
<dbReference type="EMBL" id="MWQY01000016">
    <property type="protein sequence ID" value="ORC34061.1"/>
    <property type="molecule type" value="Genomic_DNA"/>
</dbReference>
<evidence type="ECO:0000256" key="6">
    <source>
        <dbReference type="ARBA" id="ARBA00022989"/>
    </source>
</evidence>
<feature type="transmembrane region" description="Helical" evidence="8">
    <location>
        <begin position="220"/>
        <end position="243"/>
    </location>
</feature>
<dbReference type="InterPro" id="IPR013525">
    <property type="entry name" value="ABC2_TM"/>
</dbReference>
<dbReference type="OrthoDB" id="9776218at2"/>
<accession>A0A1Y1RVL1</accession>
<evidence type="ECO:0000256" key="1">
    <source>
        <dbReference type="ARBA" id="ARBA00004651"/>
    </source>
</evidence>
<gene>
    <name evidence="10" type="ORF">B4O97_14345</name>
</gene>
<feature type="domain" description="ABC transmembrane type-2" evidence="9">
    <location>
        <begin position="116"/>
        <end position="368"/>
    </location>
</feature>
<evidence type="ECO:0000256" key="2">
    <source>
        <dbReference type="ARBA" id="ARBA00007783"/>
    </source>
</evidence>
<evidence type="ECO:0000256" key="7">
    <source>
        <dbReference type="ARBA" id="ARBA00023136"/>
    </source>
</evidence>
<keyword evidence="4" id="KW-1003">Cell membrane</keyword>
<dbReference type="InterPro" id="IPR051449">
    <property type="entry name" value="ABC-2_transporter_component"/>
</dbReference>
<sequence length="370" mass="41189">MRTLIAMVKKEILQLRADTFYLRFLLIAPLFQLIVLGFALTIETTNVPTLICDLDRTALSREFVRSVSTNERFNVIGTVEEYEELGDALQRWQASIGIYIPPGFGRDLKRDASAELQVLIDAVDGNKALTAYGYLQQIAAEQGLRLAAVPLDAGGAPGPRLVYHYLFNPELKNAAFMVPGIVVVIVTIITLMIGAMNLVREKEVGTLEQLMVTPINRSQLILGKLIPFLVYAFIEVAVLLKVAELVFGLHLAGSLLSLYLALLLYLFSTLGLGLLVSSAAGTQQQALFIAWFFMIFMILLSGFFIPIRNMPRWLQWLTMLNPLRFMMTIVREIYLKATPLKLLADQLLPLSALGLVIFGTSIFTFQKKSG</sequence>